<gene>
    <name evidence="1" type="ORF">BaRGS_00010983</name>
</gene>
<comment type="caution">
    <text evidence="1">The sequence shown here is derived from an EMBL/GenBank/DDBJ whole genome shotgun (WGS) entry which is preliminary data.</text>
</comment>
<evidence type="ECO:0000313" key="2">
    <source>
        <dbReference type="Proteomes" id="UP001519460"/>
    </source>
</evidence>
<keyword evidence="2" id="KW-1185">Reference proteome</keyword>
<dbReference type="Proteomes" id="UP001519460">
    <property type="component" value="Unassembled WGS sequence"/>
</dbReference>
<proteinExistence type="predicted"/>
<dbReference type="AlphaFoldDB" id="A0ABD0LE63"/>
<accession>A0ABD0LE63</accession>
<reference evidence="1 2" key="1">
    <citation type="journal article" date="2023" name="Sci. Data">
        <title>Genome assembly of the Korean intertidal mud-creeper Batillaria attramentaria.</title>
        <authorList>
            <person name="Patra A.K."/>
            <person name="Ho P.T."/>
            <person name="Jun S."/>
            <person name="Lee S.J."/>
            <person name="Kim Y."/>
            <person name="Won Y.J."/>
        </authorList>
    </citation>
    <scope>NUCLEOTIDE SEQUENCE [LARGE SCALE GENOMIC DNA]</scope>
    <source>
        <strain evidence="1">Wonlab-2016</strain>
    </source>
</reference>
<organism evidence="1 2">
    <name type="scientific">Batillaria attramentaria</name>
    <dbReference type="NCBI Taxonomy" id="370345"/>
    <lineage>
        <taxon>Eukaryota</taxon>
        <taxon>Metazoa</taxon>
        <taxon>Spiralia</taxon>
        <taxon>Lophotrochozoa</taxon>
        <taxon>Mollusca</taxon>
        <taxon>Gastropoda</taxon>
        <taxon>Caenogastropoda</taxon>
        <taxon>Sorbeoconcha</taxon>
        <taxon>Cerithioidea</taxon>
        <taxon>Batillariidae</taxon>
        <taxon>Batillaria</taxon>
    </lineage>
</organism>
<protein>
    <submittedName>
        <fullName evidence="1">Uncharacterized protein</fullName>
    </submittedName>
</protein>
<evidence type="ECO:0000313" key="1">
    <source>
        <dbReference type="EMBL" id="KAK7497849.1"/>
    </source>
</evidence>
<dbReference type="EMBL" id="JACVVK020000055">
    <property type="protein sequence ID" value="KAK7497849.1"/>
    <property type="molecule type" value="Genomic_DNA"/>
</dbReference>
<name>A0ABD0LE63_9CAEN</name>
<sequence>MIVVLCREQSTGRDLDDTFYNRKYEDGPAVPMTYMNDDHFTYGPWASLWLIRARTEHVGIYTVSVTVRKVDNTTQVYSSSASLAVGSYPPSTTDGLLHLGMFPKAHRDRSEYWIFLFILYCGNFTTRGKPNVRAYLTFPDEESMEMVDYDPMAGQFYVLLNVTSPVGVYSCHLPKEQGAMGCLLYNSSLLARATLNVTSQMKASAIEAALKQEAEEKASEDNN</sequence>